<proteinExistence type="predicted"/>
<dbReference type="Pfam" id="PF00651">
    <property type="entry name" value="BTB"/>
    <property type="match status" value="1"/>
</dbReference>
<dbReference type="PANTHER" id="PTHR24412:SF22">
    <property type="entry name" value="KELCH-LIKE PROTEIN 40"/>
    <property type="match status" value="1"/>
</dbReference>
<comment type="subcellular location">
    <subcellularLocation>
        <location evidence="1">Cytoplasm</location>
    </subcellularLocation>
</comment>
<keyword evidence="3" id="KW-0963">Cytoplasm</keyword>
<keyword evidence="4" id="KW-0677">Repeat</keyword>
<keyword evidence="9" id="KW-1185">Reference proteome</keyword>
<dbReference type="GeneTree" id="ENSGT00940000156360"/>
<dbReference type="PIRSF" id="PIRSF037037">
    <property type="entry name" value="Kelch-like_protein_gigaxonin"/>
    <property type="match status" value="1"/>
</dbReference>
<dbReference type="InterPro" id="IPR015915">
    <property type="entry name" value="Kelch-typ_b-propeller"/>
</dbReference>
<dbReference type="CDD" id="cd18340">
    <property type="entry name" value="BTB_POZ_KLHL40_KBTBD5"/>
    <property type="match status" value="1"/>
</dbReference>
<feature type="compositionally biased region" description="Basic and acidic residues" evidence="6">
    <location>
        <begin position="275"/>
        <end position="288"/>
    </location>
</feature>
<dbReference type="SUPFAM" id="SSF117281">
    <property type="entry name" value="Kelch motif"/>
    <property type="match status" value="1"/>
</dbReference>
<dbReference type="Pfam" id="PF07707">
    <property type="entry name" value="BACK"/>
    <property type="match status" value="1"/>
</dbReference>
<name>A0A4W5KJP7_9TELE</name>
<dbReference type="GO" id="GO:0048741">
    <property type="term" value="P:skeletal muscle fiber development"/>
    <property type="evidence" value="ECO:0007669"/>
    <property type="project" value="Ensembl"/>
</dbReference>
<evidence type="ECO:0000256" key="1">
    <source>
        <dbReference type="ARBA" id="ARBA00004496"/>
    </source>
</evidence>
<reference evidence="8" key="2">
    <citation type="submission" date="2025-08" db="UniProtKB">
        <authorList>
            <consortium name="Ensembl"/>
        </authorList>
    </citation>
    <scope>IDENTIFICATION</scope>
</reference>
<dbReference type="GO" id="GO:0036268">
    <property type="term" value="P:swimming"/>
    <property type="evidence" value="ECO:0007669"/>
    <property type="project" value="Ensembl"/>
</dbReference>
<sequence>MALSIDPAEEPRMYQQTLLQDGLYDLLENDKLVDCVLKIKGKEFPCHRLVLCACSSFFRALFLSDLEEEKKREVVLEDVEPGVMGLILKYLYTSTINVTEQNVQDIFSVANMFQIPSIFTVCVSFLQKKLSLSNCLAIFRLGLMLDCPRLAVSARNYACERFQLIARDDDFLTLGPSELAAILTADTLNVETEEEVFEAVEKWVGQDVENRLKELPGLMDCVRLRLVHKDYFTEMVEKHEWICSNPEMEKRLQLVRDARAGKLPDLPPQKKTKKKTEENKTEQKGGEEKEGEEEEEEEEALLPGILNDQLRFGMFLRDLVFMVSDTGAVAYDPTGNDCYVASLSTQIPKNHASLVTKENQIFVAGGLFYNELNKEDPLSSYFLQYDPVSADWLGMPPIPSPRFLFGLAEAENSIFMVGGKELKEQESSTLDSVLVYDRHKYIQNRPVYMTAPVNTSSNRPVYMTALVNTSSNRPVYMTAPVNTSSNSPGERKWVGVLREIQYASGATILGARLNTLRLTKM</sequence>
<reference evidence="8" key="3">
    <citation type="submission" date="2025-09" db="UniProtKB">
        <authorList>
            <consortium name="Ensembl"/>
        </authorList>
    </citation>
    <scope>IDENTIFICATION</scope>
</reference>
<dbReference type="FunFam" id="3.30.710.10:FF:000006">
    <property type="entry name" value="Kelch repeat and BTB domain-containing 6"/>
    <property type="match status" value="1"/>
</dbReference>
<evidence type="ECO:0000313" key="8">
    <source>
        <dbReference type="Ensembl" id="ENSHHUP00000017453.1"/>
    </source>
</evidence>
<evidence type="ECO:0000256" key="3">
    <source>
        <dbReference type="ARBA" id="ARBA00022490"/>
    </source>
</evidence>
<dbReference type="FunFam" id="1.25.40.420:FF:000001">
    <property type="entry name" value="Kelch-like family member 12"/>
    <property type="match status" value="1"/>
</dbReference>
<feature type="domain" description="BTB" evidence="7">
    <location>
        <begin position="33"/>
        <end position="100"/>
    </location>
</feature>
<accession>A0A4W5KJP7</accession>
<keyword evidence="5" id="KW-0833">Ubl conjugation pathway</keyword>
<dbReference type="PANTHER" id="PTHR24412">
    <property type="entry name" value="KELCH PROTEIN"/>
    <property type="match status" value="1"/>
</dbReference>
<evidence type="ECO:0000259" key="7">
    <source>
        <dbReference type="PROSITE" id="PS50097"/>
    </source>
</evidence>
<feature type="compositionally biased region" description="Acidic residues" evidence="6">
    <location>
        <begin position="289"/>
        <end position="298"/>
    </location>
</feature>
<dbReference type="AlphaFoldDB" id="A0A4W5KJP7"/>
<protein>
    <submittedName>
        <fullName evidence="8">Kelch-like family member 40b</fullName>
    </submittedName>
</protein>
<keyword evidence="2" id="KW-0880">Kelch repeat</keyword>
<evidence type="ECO:0000256" key="5">
    <source>
        <dbReference type="ARBA" id="ARBA00022786"/>
    </source>
</evidence>
<dbReference type="InterPro" id="IPR000210">
    <property type="entry name" value="BTB/POZ_dom"/>
</dbReference>
<dbReference type="PROSITE" id="PS50097">
    <property type="entry name" value="BTB"/>
    <property type="match status" value="1"/>
</dbReference>
<evidence type="ECO:0000256" key="2">
    <source>
        <dbReference type="ARBA" id="ARBA00022441"/>
    </source>
</evidence>
<dbReference type="GO" id="GO:0005737">
    <property type="term" value="C:cytoplasm"/>
    <property type="evidence" value="ECO:0007669"/>
    <property type="project" value="UniProtKB-SubCell"/>
</dbReference>
<dbReference type="Gene3D" id="1.25.40.420">
    <property type="match status" value="1"/>
</dbReference>
<dbReference type="Ensembl" id="ENSHHUT00000018091.1">
    <property type="protein sequence ID" value="ENSHHUP00000017453.1"/>
    <property type="gene ID" value="ENSHHUG00000010879.1"/>
</dbReference>
<evidence type="ECO:0000256" key="6">
    <source>
        <dbReference type="SAM" id="MobiDB-lite"/>
    </source>
</evidence>
<feature type="region of interest" description="Disordered" evidence="6">
    <location>
        <begin position="258"/>
        <end position="298"/>
    </location>
</feature>
<dbReference type="SMART" id="SM00875">
    <property type="entry name" value="BACK"/>
    <property type="match status" value="1"/>
</dbReference>
<dbReference type="InterPro" id="IPR030607">
    <property type="entry name" value="KLHL40_BTB/POZ_dom"/>
</dbReference>
<reference evidence="9" key="1">
    <citation type="submission" date="2018-06" db="EMBL/GenBank/DDBJ databases">
        <title>Genome assembly of Danube salmon.</title>
        <authorList>
            <person name="Macqueen D.J."/>
            <person name="Gundappa M.K."/>
        </authorList>
    </citation>
    <scope>NUCLEOTIDE SEQUENCE [LARGE SCALE GENOMIC DNA]</scope>
</reference>
<dbReference type="Gene3D" id="3.30.710.10">
    <property type="entry name" value="Potassium Channel Kv1.1, Chain A"/>
    <property type="match status" value="1"/>
</dbReference>
<evidence type="ECO:0000256" key="4">
    <source>
        <dbReference type="ARBA" id="ARBA00022737"/>
    </source>
</evidence>
<dbReference type="SMART" id="SM00225">
    <property type="entry name" value="BTB"/>
    <property type="match status" value="1"/>
</dbReference>
<dbReference type="Gene3D" id="2.120.10.80">
    <property type="entry name" value="Kelch-type beta propeller"/>
    <property type="match status" value="1"/>
</dbReference>
<dbReference type="InterPro" id="IPR011333">
    <property type="entry name" value="SKP1/BTB/POZ_sf"/>
</dbReference>
<dbReference type="STRING" id="62062.ENSHHUP00000017453"/>
<evidence type="ECO:0000313" key="9">
    <source>
        <dbReference type="Proteomes" id="UP000314982"/>
    </source>
</evidence>
<dbReference type="Proteomes" id="UP000314982">
    <property type="component" value="Unassembled WGS sequence"/>
</dbReference>
<organism evidence="8 9">
    <name type="scientific">Hucho hucho</name>
    <name type="common">huchen</name>
    <dbReference type="NCBI Taxonomy" id="62062"/>
    <lineage>
        <taxon>Eukaryota</taxon>
        <taxon>Metazoa</taxon>
        <taxon>Chordata</taxon>
        <taxon>Craniata</taxon>
        <taxon>Vertebrata</taxon>
        <taxon>Euteleostomi</taxon>
        <taxon>Actinopterygii</taxon>
        <taxon>Neopterygii</taxon>
        <taxon>Teleostei</taxon>
        <taxon>Protacanthopterygii</taxon>
        <taxon>Salmoniformes</taxon>
        <taxon>Salmonidae</taxon>
        <taxon>Salmoninae</taxon>
        <taxon>Hucho</taxon>
    </lineage>
</organism>
<dbReference type="InterPro" id="IPR011705">
    <property type="entry name" value="BACK"/>
</dbReference>
<dbReference type="InterPro" id="IPR017096">
    <property type="entry name" value="BTB-kelch_protein"/>
</dbReference>
<dbReference type="SUPFAM" id="SSF54695">
    <property type="entry name" value="POZ domain"/>
    <property type="match status" value="1"/>
</dbReference>